<evidence type="ECO:0000256" key="5">
    <source>
        <dbReference type="ARBA" id="ARBA00007406"/>
    </source>
</evidence>
<dbReference type="AlphaFoldDB" id="A0AA41MGX5"/>
<evidence type="ECO:0000313" key="24">
    <source>
        <dbReference type="Proteomes" id="UP001166674"/>
    </source>
</evidence>
<dbReference type="GO" id="GO:0051287">
    <property type="term" value="F:NAD binding"/>
    <property type="evidence" value="ECO:0007669"/>
    <property type="project" value="InterPro"/>
</dbReference>
<feature type="compositionally biased region" description="Basic and acidic residues" evidence="21">
    <location>
        <begin position="226"/>
        <end position="236"/>
    </location>
</feature>
<organism evidence="23 24">
    <name type="scientific">Sciurus carolinensis</name>
    <name type="common">Eastern gray squirrel</name>
    <dbReference type="NCBI Taxonomy" id="30640"/>
    <lineage>
        <taxon>Eukaryota</taxon>
        <taxon>Metazoa</taxon>
        <taxon>Chordata</taxon>
        <taxon>Craniata</taxon>
        <taxon>Vertebrata</taxon>
        <taxon>Euteleostomi</taxon>
        <taxon>Mammalia</taxon>
        <taxon>Eutheria</taxon>
        <taxon>Euarchontoglires</taxon>
        <taxon>Glires</taxon>
        <taxon>Rodentia</taxon>
        <taxon>Sciuromorpha</taxon>
        <taxon>Sciuridae</taxon>
        <taxon>Sciurinae</taxon>
        <taxon>Sciurini</taxon>
        <taxon>Sciurus</taxon>
    </lineage>
</organism>
<comment type="catalytic activity">
    <reaction evidence="20">
        <text>S-nitroso-L-cysteinyl-[GAPDH] + L-cysteinyl-[protein] = L-cysteinyl-[GAPDH] + S-nitroso-L-cysteinyl-[protein]</text>
        <dbReference type="Rhea" id="RHEA:66684"/>
        <dbReference type="Rhea" id="RHEA-COMP:10131"/>
        <dbReference type="Rhea" id="RHEA-COMP:17089"/>
        <dbReference type="Rhea" id="RHEA-COMP:17090"/>
        <dbReference type="Rhea" id="RHEA-COMP:17091"/>
        <dbReference type="ChEBI" id="CHEBI:29950"/>
        <dbReference type="ChEBI" id="CHEBI:149494"/>
    </reaction>
    <physiologicalReaction direction="left-to-right" evidence="20">
        <dbReference type="Rhea" id="RHEA:66685"/>
    </physiologicalReaction>
</comment>
<proteinExistence type="inferred from homology"/>
<sequence>MVKIGVNRFGCIGRLVTKAAFNSGKVVIFAISDPFIDLNYMVYRFQCNSPHGKLNGTVKAENGKLVIHGKSISIFKERDPANIKWANAGAKYVVESTGVLTTMKEAGAHLKGGAKRAIISAPSADPMFAMGMNHEKYDNSLKMDDIKKVVKQGSQCPLKGALGDTEDPVISCDFDSNTHSSTFNAGARIALNDHFVKFISWYGNEFGYSNRVADLLVYMASKESEPLGHHPSKNTEEEQGLQLLGNPCP</sequence>
<comment type="catalytic activity">
    <reaction evidence="19">
        <text>D-glyceraldehyde 3-phosphate + phosphate + NAD(+) = (2R)-3-phospho-glyceroyl phosphate + NADH + H(+)</text>
        <dbReference type="Rhea" id="RHEA:10300"/>
        <dbReference type="ChEBI" id="CHEBI:15378"/>
        <dbReference type="ChEBI" id="CHEBI:43474"/>
        <dbReference type="ChEBI" id="CHEBI:57540"/>
        <dbReference type="ChEBI" id="CHEBI:57604"/>
        <dbReference type="ChEBI" id="CHEBI:57945"/>
        <dbReference type="ChEBI" id="CHEBI:59776"/>
        <dbReference type="EC" id="1.2.1.12"/>
    </reaction>
</comment>
<dbReference type="PANTHER" id="PTHR10836:SF111">
    <property type="entry name" value="GLYCERALDEHYDE-3-PHOSPHATE DEHYDROGENASE"/>
    <property type="match status" value="1"/>
</dbReference>
<keyword evidence="10" id="KW-0702">S-nitrosylation</keyword>
<dbReference type="GO" id="GO:0016740">
    <property type="term" value="F:transferase activity"/>
    <property type="evidence" value="ECO:0007669"/>
    <property type="project" value="UniProtKB-KW"/>
</dbReference>
<dbReference type="InterPro" id="IPR020831">
    <property type="entry name" value="GlycerAld/Erythrose_P_DH"/>
</dbReference>
<dbReference type="CDD" id="cd05214">
    <property type="entry name" value="GAPDH_I_N"/>
    <property type="match status" value="1"/>
</dbReference>
<dbReference type="SUPFAM" id="SSF55347">
    <property type="entry name" value="Glyceraldehyde-3-phosphate dehydrogenase-like, C-terminal domain"/>
    <property type="match status" value="1"/>
</dbReference>
<keyword evidence="24" id="KW-1185">Reference proteome</keyword>
<evidence type="ECO:0000256" key="11">
    <source>
        <dbReference type="ARBA" id="ARBA00022845"/>
    </source>
</evidence>
<feature type="region of interest" description="Disordered" evidence="21">
    <location>
        <begin position="226"/>
        <end position="249"/>
    </location>
</feature>
<gene>
    <name evidence="23" type="ORF">SUZIE_114390</name>
</gene>
<evidence type="ECO:0000313" key="23">
    <source>
        <dbReference type="EMBL" id="MBZ3871728.1"/>
    </source>
</evidence>
<evidence type="ECO:0000256" key="19">
    <source>
        <dbReference type="ARBA" id="ARBA00047698"/>
    </source>
</evidence>
<evidence type="ECO:0000256" key="1">
    <source>
        <dbReference type="ARBA" id="ARBA00004123"/>
    </source>
</evidence>
<dbReference type="GO" id="GO:0006417">
    <property type="term" value="P:regulation of translation"/>
    <property type="evidence" value="ECO:0007669"/>
    <property type="project" value="UniProtKB-KW"/>
</dbReference>
<evidence type="ECO:0000256" key="17">
    <source>
        <dbReference type="ARBA" id="ARBA00031890"/>
    </source>
</evidence>
<dbReference type="Pfam" id="PF02800">
    <property type="entry name" value="Gp_dh_C"/>
    <property type="match status" value="1"/>
</dbReference>
<comment type="pathway">
    <text evidence="4">Carbohydrate degradation; glycolysis; pyruvate from D-glyceraldehyde 3-phosphate: step 1/5.</text>
</comment>
<keyword evidence="11" id="KW-0810">Translation regulation</keyword>
<evidence type="ECO:0000256" key="9">
    <source>
        <dbReference type="ARBA" id="ARBA00022703"/>
    </source>
</evidence>
<keyword evidence="8" id="KW-0808">Transferase</keyword>
<dbReference type="EMBL" id="JAATJV010173000">
    <property type="protein sequence ID" value="MBZ3871728.1"/>
    <property type="molecule type" value="Genomic_DNA"/>
</dbReference>
<dbReference type="SUPFAM" id="SSF51735">
    <property type="entry name" value="NAD(P)-binding Rossmann-fold domains"/>
    <property type="match status" value="1"/>
</dbReference>
<dbReference type="InterPro" id="IPR020828">
    <property type="entry name" value="GlycerAld_3-P_DH_NAD(P)-bd"/>
</dbReference>
<dbReference type="FunFam" id="3.40.50.720:FF:001161">
    <property type="entry name" value="Glyceraldehyde-3-phosphate dehydrogenase"/>
    <property type="match status" value="1"/>
</dbReference>
<dbReference type="GO" id="GO:0006915">
    <property type="term" value="P:apoptotic process"/>
    <property type="evidence" value="ECO:0007669"/>
    <property type="project" value="UniProtKB-KW"/>
</dbReference>
<keyword evidence="13" id="KW-0520">NAD</keyword>
<evidence type="ECO:0000256" key="8">
    <source>
        <dbReference type="ARBA" id="ARBA00022679"/>
    </source>
</evidence>
<dbReference type="PANTHER" id="PTHR10836">
    <property type="entry name" value="GLYCERALDEHYDE 3-PHOSPHATE DEHYDROGENASE"/>
    <property type="match status" value="1"/>
</dbReference>
<evidence type="ECO:0000256" key="12">
    <source>
        <dbReference type="ARBA" id="ARBA00023002"/>
    </source>
</evidence>
<dbReference type="GO" id="GO:0005634">
    <property type="term" value="C:nucleus"/>
    <property type="evidence" value="ECO:0007669"/>
    <property type="project" value="UniProtKB-SubCell"/>
</dbReference>
<evidence type="ECO:0000256" key="15">
    <source>
        <dbReference type="ARBA" id="ARBA00023212"/>
    </source>
</evidence>
<dbReference type="GO" id="GO:0006096">
    <property type="term" value="P:glycolytic process"/>
    <property type="evidence" value="ECO:0007669"/>
    <property type="project" value="UniProtKB-KW"/>
</dbReference>
<dbReference type="Pfam" id="PF00044">
    <property type="entry name" value="Gp_dh_N"/>
    <property type="match status" value="1"/>
</dbReference>
<keyword evidence="15" id="KW-0206">Cytoskeleton</keyword>
<name>A0AA41MGX5_SCICA</name>
<dbReference type="InterPro" id="IPR020829">
    <property type="entry name" value="GlycerAld_3-P_DH_cat"/>
</dbReference>
<dbReference type="GO" id="GO:0004365">
    <property type="term" value="F:glyceraldehyde-3-phosphate dehydrogenase (NAD+) (phosphorylating) activity"/>
    <property type="evidence" value="ECO:0007669"/>
    <property type="project" value="UniProtKB-EC"/>
</dbReference>
<evidence type="ECO:0000256" key="7">
    <source>
        <dbReference type="ARBA" id="ARBA00022490"/>
    </source>
</evidence>
<feature type="domain" description="Glyceraldehyde 3-phosphate dehydrogenase NAD(P) binding" evidence="22">
    <location>
        <begin position="2"/>
        <end position="142"/>
    </location>
</feature>
<comment type="subunit">
    <text evidence="18">Homotetramer. Interacts with TPPP; the interaction is direct. Interacts (when S-nitrosylated) with SIAH1; leading to nuclear translocation. Interacts with RILPL1/GOSPEL, leading to prevent the interaction between GAPDH and SIAH1 and prevent nuclear translocation. Interacts with CHP1; the interaction increases the binding of CHP1 with microtubules. Associates with microtubules. Interacts with EIF1AD, USP25, PRKCI and WARS1. Interacts with phosphorylated RPL13A; inhibited by oxidatively-modified low-densitity lipoprotein (LDL(ox)). Component of the GAIT complex. Interacts with FKBP6; leading to inhibit GAPDH catalytic activity. Interacts with TRAF2, promoting TRAF2 ubiquitination. Interacts with TRAF3, promoting TRAF3 ubiquitination.</text>
</comment>
<evidence type="ECO:0000256" key="14">
    <source>
        <dbReference type="ARBA" id="ARBA00023152"/>
    </source>
</evidence>
<evidence type="ECO:0000256" key="2">
    <source>
        <dbReference type="ARBA" id="ARBA00004245"/>
    </source>
</evidence>
<evidence type="ECO:0000256" key="4">
    <source>
        <dbReference type="ARBA" id="ARBA00004869"/>
    </source>
</evidence>
<dbReference type="Gene3D" id="3.40.50.720">
    <property type="entry name" value="NAD(P)-binding Rossmann-like Domain"/>
    <property type="match status" value="2"/>
</dbReference>
<keyword evidence="9" id="KW-0053">Apoptosis</keyword>
<dbReference type="InterPro" id="IPR036291">
    <property type="entry name" value="NAD(P)-bd_dom_sf"/>
</dbReference>
<dbReference type="EC" id="1.2.1.12" evidence="6"/>
<evidence type="ECO:0000259" key="22">
    <source>
        <dbReference type="SMART" id="SM00846"/>
    </source>
</evidence>
<dbReference type="Proteomes" id="UP001166674">
    <property type="component" value="Unassembled WGS sequence"/>
</dbReference>
<protein>
    <recommendedName>
        <fullName evidence="6">glyceraldehyde-3-phosphate dehydrogenase (phosphorylating)</fullName>
        <ecNumber evidence="6">1.2.1.12</ecNumber>
    </recommendedName>
    <alternativeName>
        <fullName evidence="17">Peptidyl-cysteine S-nitrosylase GAPDH</fullName>
    </alternativeName>
</protein>
<reference evidence="23" key="1">
    <citation type="submission" date="2020-03" db="EMBL/GenBank/DDBJ databases">
        <title>Studies in the Genomics of Life Span.</title>
        <authorList>
            <person name="Glass D."/>
        </authorList>
    </citation>
    <scope>NUCLEOTIDE SEQUENCE</scope>
    <source>
        <strain evidence="23">SUZIE</strain>
        <tissue evidence="23">Muscle</tissue>
    </source>
</reference>
<comment type="subcellular location">
    <subcellularLocation>
        <location evidence="2">Cytoplasm</location>
        <location evidence="2">Cytoskeleton</location>
    </subcellularLocation>
    <subcellularLocation>
        <location evidence="3">Cytoplasm</location>
        <location evidence="3">Cytosol</location>
    </subcellularLocation>
    <subcellularLocation>
        <location evidence="1">Nucleus</location>
    </subcellularLocation>
</comment>
<evidence type="ECO:0000256" key="20">
    <source>
        <dbReference type="ARBA" id="ARBA00048005"/>
    </source>
</evidence>
<evidence type="ECO:0000256" key="13">
    <source>
        <dbReference type="ARBA" id="ARBA00023027"/>
    </source>
</evidence>
<evidence type="ECO:0000256" key="3">
    <source>
        <dbReference type="ARBA" id="ARBA00004514"/>
    </source>
</evidence>
<evidence type="ECO:0000256" key="21">
    <source>
        <dbReference type="SAM" id="MobiDB-lite"/>
    </source>
</evidence>
<comment type="caution">
    <text evidence="23">The sequence shown here is derived from an EMBL/GenBank/DDBJ whole genome shotgun (WGS) entry which is preliminary data.</text>
</comment>
<keyword evidence="12" id="KW-0560">Oxidoreductase</keyword>
<keyword evidence="14" id="KW-0324">Glycolysis</keyword>
<evidence type="ECO:0000256" key="16">
    <source>
        <dbReference type="ARBA" id="ARBA00023242"/>
    </source>
</evidence>
<accession>A0AA41MGX5</accession>
<dbReference type="GO" id="GO:0005856">
    <property type="term" value="C:cytoskeleton"/>
    <property type="evidence" value="ECO:0007669"/>
    <property type="project" value="UniProtKB-SubCell"/>
</dbReference>
<dbReference type="GO" id="GO:0005829">
    <property type="term" value="C:cytosol"/>
    <property type="evidence" value="ECO:0007669"/>
    <property type="project" value="UniProtKB-SubCell"/>
</dbReference>
<comment type="similarity">
    <text evidence="5">Belongs to the glyceraldehyde-3-phosphate dehydrogenase family.</text>
</comment>
<dbReference type="SMART" id="SM00846">
    <property type="entry name" value="Gp_dh_N"/>
    <property type="match status" value="1"/>
</dbReference>
<keyword evidence="16" id="KW-0539">Nucleus</keyword>
<evidence type="ECO:0000256" key="6">
    <source>
        <dbReference type="ARBA" id="ARBA00013119"/>
    </source>
</evidence>
<evidence type="ECO:0000256" key="10">
    <source>
        <dbReference type="ARBA" id="ARBA00022799"/>
    </source>
</evidence>
<evidence type="ECO:0000256" key="18">
    <source>
        <dbReference type="ARBA" id="ARBA00046997"/>
    </source>
</evidence>
<keyword evidence="7" id="KW-0963">Cytoplasm</keyword>
<dbReference type="Gene3D" id="3.30.360.10">
    <property type="entry name" value="Dihydrodipicolinate Reductase, domain 2"/>
    <property type="match status" value="1"/>
</dbReference>